<dbReference type="AlphaFoldDB" id="A0AAD5Q7V1"/>
<organism evidence="2 3">
    <name type="scientific">Pythium insidiosum</name>
    <name type="common">Pythiosis disease agent</name>
    <dbReference type="NCBI Taxonomy" id="114742"/>
    <lineage>
        <taxon>Eukaryota</taxon>
        <taxon>Sar</taxon>
        <taxon>Stramenopiles</taxon>
        <taxon>Oomycota</taxon>
        <taxon>Peronosporomycetes</taxon>
        <taxon>Pythiales</taxon>
        <taxon>Pythiaceae</taxon>
        <taxon>Pythium</taxon>
    </lineage>
</organism>
<accession>A0AAD5Q7V1</accession>
<evidence type="ECO:0000313" key="2">
    <source>
        <dbReference type="EMBL" id="KAJ0399252.1"/>
    </source>
</evidence>
<gene>
    <name evidence="2" type="ORF">P43SY_007100</name>
</gene>
<proteinExistence type="predicted"/>
<protein>
    <recommendedName>
        <fullName evidence="4">BZIP domain-containing protein</fullName>
    </recommendedName>
</protein>
<comment type="caution">
    <text evidence="2">The sequence shown here is derived from an EMBL/GenBank/DDBJ whole genome shotgun (WGS) entry which is preliminary data.</text>
</comment>
<reference evidence="2" key="1">
    <citation type="submission" date="2021-12" db="EMBL/GenBank/DDBJ databases">
        <title>Prjna785345.</title>
        <authorList>
            <person name="Rujirawat T."/>
            <person name="Krajaejun T."/>
        </authorList>
    </citation>
    <scope>NUCLEOTIDE SEQUENCE</scope>
    <source>
        <strain evidence="2">Pi057C3</strain>
    </source>
</reference>
<name>A0AAD5Q7V1_PYTIN</name>
<sequence>MSAEERRVRHREAQRKFMMSKRARIAQLRLIIRGLERQTQFVKAMRECDDLRRENEQLRAVWQLRTQLFSPSDLQFHTIDLPVSPMCSALLEEDDESADLDMSELLEQQLLMAVDD</sequence>
<keyword evidence="3" id="KW-1185">Reference proteome</keyword>
<evidence type="ECO:0008006" key="4">
    <source>
        <dbReference type="Google" id="ProtNLM"/>
    </source>
</evidence>
<evidence type="ECO:0000313" key="3">
    <source>
        <dbReference type="Proteomes" id="UP001209570"/>
    </source>
</evidence>
<feature type="coiled-coil region" evidence="1">
    <location>
        <begin position="18"/>
        <end position="61"/>
    </location>
</feature>
<evidence type="ECO:0000256" key="1">
    <source>
        <dbReference type="SAM" id="Coils"/>
    </source>
</evidence>
<dbReference type="Proteomes" id="UP001209570">
    <property type="component" value="Unassembled WGS sequence"/>
</dbReference>
<keyword evidence="1" id="KW-0175">Coiled coil</keyword>
<dbReference type="EMBL" id="JAKCXM010000189">
    <property type="protein sequence ID" value="KAJ0399252.1"/>
    <property type="molecule type" value="Genomic_DNA"/>
</dbReference>